<dbReference type="WBParaSite" id="MBELARI_LOCUS7381">
    <property type="protein sequence ID" value="MBELARI_LOCUS7381"/>
    <property type="gene ID" value="MBELARI_LOCUS7381"/>
</dbReference>
<dbReference type="InterPro" id="IPR006603">
    <property type="entry name" value="PQ-loop_rpt"/>
</dbReference>
<sequence length="347" mass="39897">MLVGEKKIIELQVIEYPDSSQQNKYNYELKLGKTEGLLHPEKILFSNRTTISLEIEAIKPVSQSNLAVISCKFYSKHFSDEENCGKSLNDSFIRVSILKSDLVEVLCIVVGWTYFVLWSASFYPQIWMNLRRKSVIGMDFNYVFLNVVANGSYTIFNSLMYFNRRVQTEYLMDQPYAPLPVLFNDVVFAGHALIFSLVYSLQAIIYERGSQRLHPFLWIGGVVFIFASVSLFGLCMVNLISLLQLANLFSYVKIVCMTPMYLPQLYLNYTRKSTSGFAIETIMLDFSGGVLSLMQMVFQAWNLDDWSGFVGNPVKFGLALLTMILDLGFFIQHFCLYQNRREETMKV</sequence>
<evidence type="ECO:0000256" key="5">
    <source>
        <dbReference type="ARBA" id="ARBA00022737"/>
    </source>
</evidence>
<evidence type="ECO:0000256" key="9">
    <source>
        <dbReference type="SAM" id="Phobius"/>
    </source>
</evidence>
<dbReference type="Proteomes" id="UP000887575">
    <property type="component" value="Unassembled WGS sequence"/>
</dbReference>
<keyword evidence="3" id="KW-0813">Transport</keyword>
<feature type="transmembrane region" description="Helical" evidence="9">
    <location>
        <begin position="182"/>
        <end position="204"/>
    </location>
</feature>
<name>A0AAF3FJT7_9BILA</name>
<accession>A0AAF3FJT7</accession>
<organism evidence="10 11">
    <name type="scientific">Mesorhabditis belari</name>
    <dbReference type="NCBI Taxonomy" id="2138241"/>
    <lineage>
        <taxon>Eukaryota</taxon>
        <taxon>Metazoa</taxon>
        <taxon>Ecdysozoa</taxon>
        <taxon>Nematoda</taxon>
        <taxon>Chromadorea</taxon>
        <taxon>Rhabditida</taxon>
        <taxon>Rhabditina</taxon>
        <taxon>Rhabditomorpha</taxon>
        <taxon>Rhabditoidea</taxon>
        <taxon>Rhabditidae</taxon>
        <taxon>Mesorhabditinae</taxon>
        <taxon>Mesorhabditis</taxon>
    </lineage>
</organism>
<feature type="transmembrane region" description="Helical" evidence="9">
    <location>
        <begin position="248"/>
        <end position="269"/>
    </location>
</feature>
<evidence type="ECO:0000256" key="4">
    <source>
        <dbReference type="ARBA" id="ARBA00022692"/>
    </source>
</evidence>
<feature type="transmembrane region" description="Helical" evidence="9">
    <location>
        <begin position="216"/>
        <end position="242"/>
    </location>
</feature>
<evidence type="ECO:0000256" key="8">
    <source>
        <dbReference type="ARBA" id="ARBA00048473"/>
    </source>
</evidence>
<keyword evidence="6 9" id="KW-1133">Transmembrane helix</keyword>
<dbReference type="PANTHER" id="PTHR13131:SF5">
    <property type="entry name" value="CYSTINOSIN"/>
    <property type="match status" value="1"/>
</dbReference>
<proteinExistence type="inferred from homology"/>
<feature type="transmembrane region" description="Helical" evidence="9">
    <location>
        <begin position="143"/>
        <end position="162"/>
    </location>
</feature>
<comment type="similarity">
    <text evidence="2">Belongs to the cystinosin family.</text>
</comment>
<dbReference type="SMART" id="SM00679">
    <property type="entry name" value="CTNS"/>
    <property type="match status" value="2"/>
</dbReference>
<keyword evidence="5" id="KW-0677">Repeat</keyword>
<keyword evidence="4 9" id="KW-0812">Transmembrane</keyword>
<dbReference type="NCBIfam" id="TIGR00951">
    <property type="entry name" value="2A43"/>
    <property type="match status" value="1"/>
</dbReference>
<evidence type="ECO:0000313" key="11">
    <source>
        <dbReference type="WBParaSite" id="MBELARI_LOCUS7381"/>
    </source>
</evidence>
<evidence type="ECO:0000256" key="7">
    <source>
        <dbReference type="ARBA" id="ARBA00023136"/>
    </source>
</evidence>
<dbReference type="GO" id="GO:0015184">
    <property type="term" value="F:L-cystine transmembrane transporter activity"/>
    <property type="evidence" value="ECO:0007669"/>
    <property type="project" value="TreeGrafter"/>
</dbReference>
<dbReference type="GO" id="GO:0005765">
    <property type="term" value="C:lysosomal membrane"/>
    <property type="evidence" value="ECO:0007669"/>
    <property type="project" value="TreeGrafter"/>
</dbReference>
<evidence type="ECO:0000256" key="1">
    <source>
        <dbReference type="ARBA" id="ARBA00004127"/>
    </source>
</evidence>
<comment type="subcellular location">
    <subcellularLocation>
        <location evidence="1">Endomembrane system</location>
        <topology evidence="1">Multi-pass membrane protein</topology>
    </subcellularLocation>
</comment>
<reference evidence="11" key="1">
    <citation type="submission" date="2024-02" db="UniProtKB">
        <authorList>
            <consortium name="WormBaseParasite"/>
        </authorList>
    </citation>
    <scope>IDENTIFICATION</scope>
</reference>
<evidence type="ECO:0000313" key="10">
    <source>
        <dbReference type="Proteomes" id="UP000887575"/>
    </source>
</evidence>
<protein>
    <submittedName>
        <fullName evidence="11">Cystinosin</fullName>
    </submittedName>
</protein>
<dbReference type="GO" id="GO:0012505">
    <property type="term" value="C:endomembrane system"/>
    <property type="evidence" value="ECO:0007669"/>
    <property type="project" value="UniProtKB-SubCell"/>
</dbReference>
<dbReference type="AlphaFoldDB" id="A0AAF3FJT7"/>
<dbReference type="Gene3D" id="1.20.1280.290">
    <property type="match status" value="2"/>
</dbReference>
<dbReference type="PANTHER" id="PTHR13131">
    <property type="entry name" value="CYSTINOSIN"/>
    <property type="match status" value="1"/>
</dbReference>
<evidence type="ECO:0000256" key="2">
    <source>
        <dbReference type="ARBA" id="ARBA00006855"/>
    </source>
</evidence>
<evidence type="ECO:0000256" key="3">
    <source>
        <dbReference type="ARBA" id="ARBA00022448"/>
    </source>
</evidence>
<comment type="catalytic activity">
    <reaction evidence="8">
        <text>L-cystine(out) + H(+)(out) = L-cystine(in) + H(+)(in)</text>
        <dbReference type="Rhea" id="RHEA:66172"/>
        <dbReference type="ChEBI" id="CHEBI:15378"/>
        <dbReference type="ChEBI" id="CHEBI:35491"/>
    </reaction>
    <physiologicalReaction direction="left-to-right" evidence="8">
        <dbReference type="Rhea" id="RHEA:66173"/>
    </physiologicalReaction>
</comment>
<evidence type="ECO:0000256" key="6">
    <source>
        <dbReference type="ARBA" id="ARBA00022989"/>
    </source>
</evidence>
<keyword evidence="10" id="KW-1185">Reference proteome</keyword>
<keyword evidence="7 9" id="KW-0472">Membrane</keyword>
<feature type="transmembrane region" description="Helical" evidence="9">
    <location>
        <begin position="102"/>
        <end position="123"/>
    </location>
</feature>
<dbReference type="Pfam" id="PF04193">
    <property type="entry name" value="PQ-loop"/>
    <property type="match status" value="2"/>
</dbReference>
<dbReference type="InterPro" id="IPR005282">
    <property type="entry name" value="LC_transporter"/>
</dbReference>
<feature type="transmembrane region" description="Helical" evidence="9">
    <location>
        <begin position="281"/>
        <end position="301"/>
    </location>
</feature>
<feature type="transmembrane region" description="Helical" evidence="9">
    <location>
        <begin position="316"/>
        <end position="337"/>
    </location>
</feature>